<sequence length="305" mass="35872">MDINGIITMLDRVRLENVDLRLYFTRKQSNDTYISYSPTISTDLQADLISIVTNALKEVRETEQRPFNPIGTVDGCVEYCDVKEIMNFQEILNSIREDVVIRRRIATEEIRKLTFYCLKIVLEDQDELMIFRRVTKFNRLTKGLIGRFIEGDFEKLNPDLLGIDGNVDVVIFRDEMLVLNHISLERIFSIKDQYIEKASYTLEIVGRSRRIQNFEQFREDCLADGRIIRALTKILDDEERIHKCFINFENVLEVVDIFELDIKFEEGNTVLVYEEKSQLLDITRLIRDSFYRSLINNREGIDEGV</sequence>
<dbReference type="OrthoDB" id="2678344at2"/>
<accession>M9M6F3</accession>
<dbReference type="EMBL" id="BALG01000183">
    <property type="protein sequence ID" value="GAC43083.1"/>
    <property type="molecule type" value="Genomic_DNA"/>
</dbReference>
<dbReference type="InterPro" id="IPR032359">
    <property type="entry name" value="KwaB-like"/>
</dbReference>
<dbReference type="AlphaFoldDB" id="M9M6F3"/>
<name>M9M6F3_PAEPP</name>
<keyword evidence="2" id="KW-1185">Reference proteome</keyword>
<organism evidence="1 2">
    <name type="scientific">Paenibacillus popilliae ATCC 14706</name>
    <dbReference type="NCBI Taxonomy" id="1212764"/>
    <lineage>
        <taxon>Bacteria</taxon>
        <taxon>Bacillati</taxon>
        <taxon>Bacillota</taxon>
        <taxon>Bacilli</taxon>
        <taxon>Bacillales</taxon>
        <taxon>Paenibacillaceae</taxon>
        <taxon>Paenibacillus</taxon>
    </lineage>
</organism>
<reference evidence="1 2" key="1">
    <citation type="submission" date="2012-10" db="EMBL/GenBank/DDBJ databases">
        <title>Draft Genome Sequence of Paenibacillus popilliae ATCC 14706T.</title>
        <authorList>
            <person name="Iiyama K."/>
            <person name="Mori K."/>
            <person name="Mon H."/>
            <person name="Chieda Y."/>
            <person name="Lee J.M."/>
            <person name="Kusakabe T."/>
            <person name="Tashiro K."/>
            <person name="Asano S."/>
            <person name="Yasunaga-Aoki C."/>
            <person name="Shimizu S."/>
        </authorList>
    </citation>
    <scope>NUCLEOTIDE SEQUENCE [LARGE SCALE GENOMIC DNA]</scope>
    <source>
        <strain evidence="1 2">ATCC 14706</strain>
    </source>
</reference>
<evidence type="ECO:0000313" key="2">
    <source>
        <dbReference type="Proteomes" id="UP000029453"/>
    </source>
</evidence>
<gene>
    <name evidence="1" type="ORF">PPOP_2450</name>
</gene>
<proteinExistence type="predicted"/>
<comment type="caution">
    <text evidence="1">The sequence shown here is derived from an EMBL/GenBank/DDBJ whole genome shotgun (WGS) entry which is preliminary data.</text>
</comment>
<protein>
    <submittedName>
        <fullName evidence="1">Permease component</fullName>
    </submittedName>
</protein>
<dbReference type="RefSeq" id="WP_006286639.1">
    <property type="nucleotide sequence ID" value="NZ_BALG01000183.1"/>
</dbReference>
<dbReference type="Proteomes" id="UP000029453">
    <property type="component" value="Unassembled WGS sequence"/>
</dbReference>
<evidence type="ECO:0000313" key="1">
    <source>
        <dbReference type="EMBL" id="GAC43083.1"/>
    </source>
</evidence>
<dbReference type="Pfam" id="PF16162">
    <property type="entry name" value="KwaB"/>
    <property type="match status" value="1"/>
</dbReference>